<name>A0ACB9P8F3_BAUVA</name>
<keyword evidence="2" id="KW-1185">Reference proteome</keyword>
<dbReference type="EMBL" id="CM039430">
    <property type="protein sequence ID" value="KAI4344745.1"/>
    <property type="molecule type" value="Genomic_DNA"/>
</dbReference>
<evidence type="ECO:0000313" key="2">
    <source>
        <dbReference type="Proteomes" id="UP000828941"/>
    </source>
</evidence>
<proteinExistence type="predicted"/>
<comment type="caution">
    <text evidence="1">The sequence shown here is derived from an EMBL/GenBank/DDBJ whole genome shotgun (WGS) entry which is preliminary data.</text>
</comment>
<dbReference type="Proteomes" id="UP000828941">
    <property type="component" value="Chromosome 5"/>
</dbReference>
<protein>
    <submittedName>
        <fullName evidence="1">Uncharacterized protein</fullName>
    </submittedName>
</protein>
<evidence type="ECO:0000313" key="1">
    <source>
        <dbReference type="EMBL" id="KAI4344745.1"/>
    </source>
</evidence>
<accession>A0ACB9P8F3</accession>
<gene>
    <name evidence="1" type="ORF">L6164_011936</name>
</gene>
<reference evidence="1 2" key="1">
    <citation type="journal article" date="2022" name="DNA Res.">
        <title>Chromosomal-level genome assembly of the orchid tree Bauhinia variegata (Leguminosae; Cercidoideae) supports the allotetraploid origin hypothesis of Bauhinia.</title>
        <authorList>
            <person name="Zhong Y."/>
            <person name="Chen Y."/>
            <person name="Zheng D."/>
            <person name="Pang J."/>
            <person name="Liu Y."/>
            <person name="Luo S."/>
            <person name="Meng S."/>
            <person name="Qian L."/>
            <person name="Wei D."/>
            <person name="Dai S."/>
            <person name="Zhou R."/>
        </authorList>
    </citation>
    <scope>NUCLEOTIDE SEQUENCE [LARGE SCALE GENOMIC DNA]</scope>
    <source>
        <strain evidence="1">BV-YZ2020</strain>
    </source>
</reference>
<sequence length="72" mass="8171">MVLASPKPIRSETILPIDIPIVDLSLERSVVANLIVKACEEFGFFKVINHGVPQDIITRMEEAEHRLQWRCG</sequence>
<organism evidence="1 2">
    <name type="scientific">Bauhinia variegata</name>
    <name type="common">Purple orchid tree</name>
    <name type="synonym">Phanera variegata</name>
    <dbReference type="NCBI Taxonomy" id="167791"/>
    <lineage>
        <taxon>Eukaryota</taxon>
        <taxon>Viridiplantae</taxon>
        <taxon>Streptophyta</taxon>
        <taxon>Embryophyta</taxon>
        <taxon>Tracheophyta</taxon>
        <taxon>Spermatophyta</taxon>
        <taxon>Magnoliopsida</taxon>
        <taxon>eudicotyledons</taxon>
        <taxon>Gunneridae</taxon>
        <taxon>Pentapetalae</taxon>
        <taxon>rosids</taxon>
        <taxon>fabids</taxon>
        <taxon>Fabales</taxon>
        <taxon>Fabaceae</taxon>
        <taxon>Cercidoideae</taxon>
        <taxon>Cercideae</taxon>
        <taxon>Bauhiniinae</taxon>
        <taxon>Bauhinia</taxon>
    </lineage>
</organism>